<organism evidence="1 2">
    <name type="scientific">Brachionus plicatilis</name>
    <name type="common">Marine rotifer</name>
    <name type="synonym">Brachionus muelleri</name>
    <dbReference type="NCBI Taxonomy" id="10195"/>
    <lineage>
        <taxon>Eukaryota</taxon>
        <taxon>Metazoa</taxon>
        <taxon>Spiralia</taxon>
        <taxon>Gnathifera</taxon>
        <taxon>Rotifera</taxon>
        <taxon>Eurotatoria</taxon>
        <taxon>Monogononta</taxon>
        <taxon>Pseudotrocha</taxon>
        <taxon>Ploima</taxon>
        <taxon>Brachionidae</taxon>
        <taxon>Brachionus</taxon>
    </lineage>
</organism>
<comment type="caution">
    <text evidence="1">The sequence shown here is derived from an EMBL/GenBank/DDBJ whole genome shotgun (WGS) entry which is preliminary data.</text>
</comment>
<name>A0A3M7QFZ0_BRAPC</name>
<sequence length="166" mass="18847">MSEYCAPSPIQESLLMQAWYRSDRFRLDKASLSVLQIVSDICWFLCLRLDSCNQFLSCTWLVRSRDTVSMLDMVIWFNLKGRFEAIGRLVVLARQVKKNAQTALQVRVDLAGAVGGLAHRFQINFLQVHEIVGANDAQLGQIVWVQGHVLELVRCFDQSISLGVVF</sequence>
<gene>
    <name evidence="1" type="ORF">BpHYR1_052665</name>
</gene>
<dbReference type="Proteomes" id="UP000276133">
    <property type="component" value="Unassembled WGS sequence"/>
</dbReference>
<dbReference type="AlphaFoldDB" id="A0A3M7QFZ0"/>
<keyword evidence="2" id="KW-1185">Reference proteome</keyword>
<protein>
    <submittedName>
        <fullName evidence="1">Uncharacterized protein</fullName>
    </submittedName>
</protein>
<evidence type="ECO:0000313" key="1">
    <source>
        <dbReference type="EMBL" id="RNA09875.1"/>
    </source>
</evidence>
<dbReference type="EMBL" id="REGN01006353">
    <property type="protein sequence ID" value="RNA09875.1"/>
    <property type="molecule type" value="Genomic_DNA"/>
</dbReference>
<proteinExistence type="predicted"/>
<evidence type="ECO:0000313" key="2">
    <source>
        <dbReference type="Proteomes" id="UP000276133"/>
    </source>
</evidence>
<reference evidence="1 2" key="1">
    <citation type="journal article" date="2018" name="Sci. Rep.">
        <title>Genomic signatures of local adaptation to the degree of environmental predictability in rotifers.</title>
        <authorList>
            <person name="Franch-Gras L."/>
            <person name="Hahn C."/>
            <person name="Garcia-Roger E.M."/>
            <person name="Carmona M.J."/>
            <person name="Serra M."/>
            <person name="Gomez A."/>
        </authorList>
    </citation>
    <scope>NUCLEOTIDE SEQUENCE [LARGE SCALE GENOMIC DNA]</scope>
    <source>
        <strain evidence="1">HYR1</strain>
    </source>
</reference>
<accession>A0A3M7QFZ0</accession>